<keyword evidence="7" id="KW-1185">Reference proteome</keyword>
<evidence type="ECO:0000259" key="5">
    <source>
        <dbReference type="PROSITE" id="PS50931"/>
    </source>
</evidence>
<keyword evidence="3" id="KW-0238">DNA-binding</keyword>
<evidence type="ECO:0000313" key="7">
    <source>
        <dbReference type="Proteomes" id="UP000639859"/>
    </source>
</evidence>
<evidence type="ECO:0000313" key="6">
    <source>
        <dbReference type="EMBL" id="MBI1685492.1"/>
    </source>
</evidence>
<dbReference type="Pfam" id="PF03466">
    <property type="entry name" value="LysR_substrate"/>
    <property type="match status" value="1"/>
</dbReference>
<keyword evidence="4" id="KW-0804">Transcription</keyword>
<comment type="caution">
    <text evidence="6">The sequence shown here is derived from an EMBL/GenBank/DDBJ whole genome shotgun (WGS) entry which is preliminary data.</text>
</comment>
<dbReference type="SUPFAM" id="SSF46785">
    <property type="entry name" value="Winged helix' DNA-binding domain"/>
    <property type="match status" value="1"/>
</dbReference>
<dbReference type="InterPro" id="IPR036388">
    <property type="entry name" value="WH-like_DNA-bd_sf"/>
</dbReference>
<evidence type="ECO:0000256" key="4">
    <source>
        <dbReference type="ARBA" id="ARBA00023163"/>
    </source>
</evidence>
<dbReference type="PROSITE" id="PS50931">
    <property type="entry name" value="HTH_LYSR"/>
    <property type="match status" value="1"/>
</dbReference>
<reference evidence="6 7" key="1">
    <citation type="submission" date="2020-11" db="EMBL/GenBank/DDBJ databases">
        <title>genome sequence of strain KACC 18849.</title>
        <authorList>
            <person name="Gao J."/>
            <person name="Zhang X."/>
        </authorList>
    </citation>
    <scope>NUCLEOTIDE SEQUENCE [LARGE SCALE GENOMIC DNA]</scope>
    <source>
        <strain evidence="6 7">KACC 18849</strain>
    </source>
</reference>
<name>A0ABS0T3U4_9CAUL</name>
<dbReference type="PRINTS" id="PR00039">
    <property type="entry name" value="HTHLYSR"/>
</dbReference>
<dbReference type="Proteomes" id="UP000639859">
    <property type="component" value="Unassembled WGS sequence"/>
</dbReference>
<dbReference type="InterPro" id="IPR058163">
    <property type="entry name" value="LysR-type_TF_proteobact-type"/>
</dbReference>
<dbReference type="PANTHER" id="PTHR30537:SF5">
    <property type="entry name" value="HTH-TYPE TRANSCRIPTIONAL ACTIVATOR TTDR-RELATED"/>
    <property type="match status" value="1"/>
</dbReference>
<dbReference type="Gene3D" id="3.40.190.290">
    <property type="match status" value="1"/>
</dbReference>
<comment type="similarity">
    <text evidence="1">Belongs to the LysR transcriptional regulatory family.</text>
</comment>
<dbReference type="InterPro" id="IPR005119">
    <property type="entry name" value="LysR_subst-bd"/>
</dbReference>
<dbReference type="InterPro" id="IPR036390">
    <property type="entry name" value="WH_DNA-bd_sf"/>
</dbReference>
<sequence>MMKLPDFEAWAVFAKVAETGSFARAAKDLGLSNATVSKAVSRLEQRLGATLFHRTSRRLSLTDSGQSSLEAASRLLADGETLELEASAQSAVPRGLVRLAAPMSFGIGYLGPALSDFFALYPEVSVELSLSDQLVDIVEDGFDLALRISALEDSSLLARRLCPVRVMLVGSPDYFDRHGRPQHPKDLTGHRALFYTGGRSRDAWRFEHAQHGQYAISVPAPLRANNADVFRALLLAGQAVAMQPDFMVWNDVAEGRLEQVLADWTPPPIAMHLVTPPSAIRPARVRVLMEFLAERLAKAPWLA</sequence>
<accession>A0ABS0T3U4</accession>
<feature type="domain" description="HTH lysR-type" evidence="5">
    <location>
        <begin position="5"/>
        <end position="62"/>
    </location>
</feature>
<dbReference type="SUPFAM" id="SSF53850">
    <property type="entry name" value="Periplasmic binding protein-like II"/>
    <property type="match status" value="1"/>
</dbReference>
<evidence type="ECO:0000256" key="2">
    <source>
        <dbReference type="ARBA" id="ARBA00023015"/>
    </source>
</evidence>
<dbReference type="CDD" id="cd08422">
    <property type="entry name" value="PBP2_CrgA_like"/>
    <property type="match status" value="1"/>
</dbReference>
<proteinExistence type="inferred from homology"/>
<evidence type="ECO:0000256" key="1">
    <source>
        <dbReference type="ARBA" id="ARBA00009437"/>
    </source>
</evidence>
<gene>
    <name evidence="6" type="ORF">I4Q42_17620</name>
</gene>
<organism evidence="6 7">
    <name type="scientific">Caulobacter hibisci</name>
    <dbReference type="NCBI Taxonomy" id="2035993"/>
    <lineage>
        <taxon>Bacteria</taxon>
        <taxon>Pseudomonadati</taxon>
        <taxon>Pseudomonadota</taxon>
        <taxon>Alphaproteobacteria</taxon>
        <taxon>Caulobacterales</taxon>
        <taxon>Caulobacteraceae</taxon>
        <taxon>Caulobacter</taxon>
    </lineage>
</organism>
<evidence type="ECO:0000256" key="3">
    <source>
        <dbReference type="ARBA" id="ARBA00023125"/>
    </source>
</evidence>
<dbReference type="InterPro" id="IPR000847">
    <property type="entry name" value="LysR_HTH_N"/>
</dbReference>
<dbReference type="PANTHER" id="PTHR30537">
    <property type="entry name" value="HTH-TYPE TRANSCRIPTIONAL REGULATOR"/>
    <property type="match status" value="1"/>
</dbReference>
<dbReference type="Gene3D" id="1.10.10.10">
    <property type="entry name" value="Winged helix-like DNA-binding domain superfamily/Winged helix DNA-binding domain"/>
    <property type="match status" value="1"/>
</dbReference>
<dbReference type="EMBL" id="JADWOX010000013">
    <property type="protein sequence ID" value="MBI1685492.1"/>
    <property type="molecule type" value="Genomic_DNA"/>
</dbReference>
<protein>
    <submittedName>
        <fullName evidence="6">LysR family transcriptional regulator</fullName>
    </submittedName>
</protein>
<keyword evidence="2" id="KW-0805">Transcription regulation</keyword>
<dbReference type="Pfam" id="PF00126">
    <property type="entry name" value="HTH_1"/>
    <property type="match status" value="1"/>
</dbReference>